<accession>A0A1L9RB49</accession>
<dbReference type="Pfam" id="PF11578">
    <property type="entry name" value="DUF3237"/>
    <property type="match status" value="1"/>
</dbReference>
<gene>
    <name evidence="1" type="ORF">ASPWEDRAFT_31067</name>
</gene>
<dbReference type="VEuPathDB" id="FungiDB:ASPWEDRAFT_31067"/>
<organism evidence="1 2">
    <name type="scientific">Aspergillus wentii DTO 134E9</name>
    <dbReference type="NCBI Taxonomy" id="1073089"/>
    <lineage>
        <taxon>Eukaryota</taxon>
        <taxon>Fungi</taxon>
        <taxon>Dikarya</taxon>
        <taxon>Ascomycota</taxon>
        <taxon>Pezizomycotina</taxon>
        <taxon>Eurotiomycetes</taxon>
        <taxon>Eurotiomycetidae</taxon>
        <taxon>Eurotiales</taxon>
        <taxon>Aspergillaceae</taxon>
        <taxon>Aspergillus</taxon>
        <taxon>Aspergillus subgen. Cremei</taxon>
    </lineage>
</organism>
<dbReference type="OrthoDB" id="2544694at2759"/>
<dbReference type="EMBL" id="KV878215">
    <property type="protein sequence ID" value="OJJ32130.1"/>
    <property type="molecule type" value="Genomic_DNA"/>
</dbReference>
<protein>
    <submittedName>
        <fullName evidence="1">Uncharacterized protein</fullName>
    </submittedName>
</protein>
<dbReference type="AlphaFoldDB" id="A0A1L9RB49"/>
<evidence type="ECO:0000313" key="2">
    <source>
        <dbReference type="Proteomes" id="UP000184383"/>
    </source>
</evidence>
<dbReference type="GeneID" id="63749347"/>
<dbReference type="RefSeq" id="XP_040685807.1">
    <property type="nucleotide sequence ID" value="XM_040833499.1"/>
</dbReference>
<dbReference type="Proteomes" id="UP000184383">
    <property type="component" value="Unassembled WGS sequence"/>
</dbReference>
<dbReference type="STRING" id="1073089.A0A1L9RB49"/>
<dbReference type="Gene3D" id="2.40.160.20">
    <property type="match status" value="1"/>
</dbReference>
<evidence type="ECO:0000313" key="1">
    <source>
        <dbReference type="EMBL" id="OJJ32130.1"/>
    </source>
</evidence>
<reference evidence="2" key="1">
    <citation type="journal article" date="2017" name="Genome Biol.">
        <title>Comparative genomics reveals high biological diversity and specific adaptations in the industrially and medically important fungal genus Aspergillus.</title>
        <authorList>
            <person name="de Vries R.P."/>
            <person name="Riley R."/>
            <person name="Wiebenga A."/>
            <person name="Aguilar-Osorio G."/>
            <person name="Amillis S."/>
            <person name="Uchima C.A."/>
            <person name="Anderluh G."/>
            <person name="Asadollahi M."/>
            <person name="Askin M."/>
            <person name="Barry K."/>
            <person name="Battaglia E."/>
            <person name="Bayram O."/>
            <person name="Benocci T."/>
            <person name="Braus-Stromeyer S.A."/>
            <person name="Caldana C."/>
            <person name="Canovas D."/>
            <person name="Cerqueira G.C."/>
            <person name="Chen F."/>
            <person name="Chen W."/>
            <person name="Choi C."/>
            <person name="Clum A."/>
            <person name="Dos Santos R.A."/>
            <person name="Damasio A.R."/>
            <person name="Diallinas G."/>
            <person name="Emri T."/>
            <person name="Fekete E."/>
            <person name="Flipphi M."/>
            <person name="Freyberg S."/>
            <person name="Gallo A."/>
            <person name="Gournas C."/>
            <person name="Habgood R."/>
            <person name="Hainaut M."/>
            <person name="Harispe M.L."/>
            <person name="Henrissat B."/>
            <person name="Hilden K.S."/>
            <person name="Hope R."/>
            <person name="Hossain A."/>
            <person name="Karabika E."/>
            <person name="Karaffa L."/>
            <person name="Karanyi Z."/>
            <person name="Krasevec N."/>
            <person name="Kuo A."/>
            <person name="Kusch H."/>
            <person name="LaButti K."/>
            <person name="Lagendijk E.L."/>
            <person name="Lapidus A."/>
            <person name="Levasseur A."/>
            <person name="Lindquist E."/>
            <person name="Lipzen A."/>
            <person name="Logrieco A.F."/>
            <person name="MacCabe A."/>
            <person name="Maekelae M.R."/>
            <person name="Malavazi I."/>
            <person name="Melin P."/>
            <person name="Meyer V."/>
            <person name="Mielnichuk N."/>
            <person name="Miskei M."/>
            <person name="Molnar A.P."/>
            <person name="Mule G."/>
            <person name="Ngan C.Y."/>
            <person name="Orejas M."/>
            <person name="Orosz E."/>
            <person name="Ouedraogo J.P."/>
            <person name="Overkamp K.M."/>
            <person name="Park H.-S."/>
            <person name="Perrone G."/>
            <person name="Piumi F."/>
            <person name="Punt P.J."/>
            <person name="Ram A.F."/>
            <person name="Ramon A."/>
            <person name="Rauscher S."/>
            <person name="Record E."/>
            <person name="Riano-Pachon D.M."/>
            <person name="Robert V."/>
            <person name="Roehrig J."/>
            <person name="Ruller R."/>
            <person name="Salamov A."/>
            <person name="Salih N.S."/>
            <person name="Samson R.A."/>
            <person name="Sandor E."/>
            <person name="Sanguinetti M."/>
            <person name="Schuetze T."/>
            <person name="Sepcic K."/>
            <person name="Shelest E."/>
            <person name="Sherlock G."/>
            <person name="Sophianopoulou V."/>
            <person name="Squina F.M."/>
            <person name="Sun H."/>
            <person name="Susca A."/>
            <person name="Todd R.B."/>
            <person name="Tsang A."/>
            <person name="Unkles S.E."/>
            <person name="van de Wiele N."/>
            <person name="van Rossen-Uffink D."/>
            <person name="Oliveira J.V."/>
            <person name="Vesth T.C."/>
            <person name="Visser J."/>
            <person name="Yu J.-H."/>
            <person name="Zhou M."/>
            <person name="Andersen M.R."/>
            <person name="Archer D.B."/>
            <person name="Baker S.E."/>
            <person name="Benoit I."/>
            <person name="Brakhage A.A."/>
            <person name="Braus G.H."/>
            <person name="Fischer R."/>
            <person name="Frisvad J.C."/>
            <person name="Goldman G.H."/>
            <person name="Houbraken J."/>
            <person name="Oakley B."/>
            <person name="Pocsi I."/>
            <person name="Scazzocchio C."/>
            <person name="Seiboth B."/>
            <person name="vanKuyk P.A."/>
            <person name="Wortman J."/>
            <person name="Dyer P.S."/>
            <person name="Grigoriev I.V."/>
        </authorList>
    </citation>
    <scope>NUCLEOTIDE SEQUENCE [LARGE SCALE GENOMIC DNA]</scope>
    <source>
        <strain evidence="2">DTO 134E9</strain>
    </source>
</reference>
<proteinExistence type="predicted"/>
<name>A0A1L9RB49_ASPWE</name>
<sequence length="123" mass="14090">MAVTNSMRLREAFRIQKGLHQPQTMKDGPFRAAVPITCGYLIDPVTNTAHHDFRAHAQTGDEGYACTIHFKDTLKLDDKAKKVLEWVSDAESTKYDDHEWFITPVFETSDPHAKWLEEFLLIG</sequence>
<keyword evidence="2" id="KW-1185">Reference proteome</keyword>